<gene>
    <name evidence="1" type="ORF">ACFFMS_26950</name>
</gene>
<dbReference type="RefSeq" id="WP_379951953.1">
    <property type="nucleotide sequence ID" value="NZ_JBHMAF010000196.1"/>
</dbReference>
<dbReference type="InterPro" id="IPR024562">
    <property type="entry name" value="YqhG"/>
</dbReference>
<proteinExistence type="predicted"/>
<keyword evidence="2" id="KW-1185">Reference proteome</keyword>
<comment type="caution">
    <text evidence="1">The sequence shown here is derived from an EMBL/GenBank/DDBJ whole genome shotgun (WGS) entry which is preliminary data.</text>
</comment>
<evidence type="ECO:0000313" key="1">
    <source>
        <dbReference type="EMBL" id="MFB9761870.1"/>
    </source>
</evidence>
<name>A0ABV5WNH0_9BACI</name>
<reference evidence="1 2" key="1">
    <citation type="submission" date="2024-09" db="EMBL/GenBank/DDBJ databases">
        <authorList>
            <person name="Sun Q."/>
            <person name="Mori K."/>
        </authorList>
    </citation>
    <scope>NUCLEOTIDE SEQUENCE [LARGE SCALE GENOMIC DNA]</scope>
    <source>
        <strain evidence="1 2">JCM 11201</strain>
    </source>
</reference>
<accession>A0ABV5WNH0</accession>
<protein>
    <submittedName>
        <fullName evidence="1">YqhG family protein</fullName>
    </submittedName>
</protein>
<organism evidence="1 2">
    <name type="scientific">Ectobacillus funiculus</name>
    <dbReference type="NCBI Taxonomy" id="137993"/>
    <lineage>
        <taxon>Bacteria</taxon>
        <taxon>Bacillati</taxon>
        <taxon>Bacillota</taxon>
        <taxon>Bacilli</taxon>
        <taxon>Bacillales</taxon>
        <taxon>Bacillaceae</taxon>
        <taxon>Ectobacillus</taxon>
    </lineage>
</organism>
<sequence length="266" mass="30933">MQQHEIHNYLHRFFTANQCEIETVTNALLDIQLTVEMDKLLMNRPFYWHYLEKTGGVPNPMRITFITDPQRAPEDIKGEAVHYGSPRLHQVFRAAQELGAYIRLYEGVHASGNGNVPLHPWLGVNLKVSYQCDRKKETLYSLGLHLITGMMVNNFHETLQTIPLTPKIPDFCFTLTPMIKPKSGLVRIEEAVKSLISREDHTWAEEARLRWAHDLQLLDQFYTDMEEVPDNYEIEKQALQEQYEPKIVLEIINGGLFYLTPNRIET</sequence>
<dbReference type="Pfam" id="PF11079">
    <property type="entry name" value="YqhG"/>
    <property type="match status" value="1"/>
</dbReference>
<dbReference type="EMBL" id="JBHMAF010000196">
    <property type="protein sequence ID" value="MFB9761870.1"/>
    <property type="molecule type" value="Genomic_DNA"/>
</dbReference>
<dbReference type="Proteomes" id="UP001589609">
    <property type="component" value="Unassembled WGS sequence"/>
</dbReference>
<evidence type="ECO:0000313" key="2">
    <source>
        <dbReference type="Proteomes" id="UP001589609"/>
    </source>
</evidence>